<sequence length="197" mass="22405">MIRSSVAVDSRLTSIENGMRSLALGPATQTPRGFDEPDEVPRIPMQQIEFGEEISRREKKTHILRVEHAEIVDLMGTRRSVVLRRFQIKPEVADEDQGFEEFRREVDFRADLLNRHFARMLGVASSSTGRTKMIVMAAGTIPAYDYLQSLSGVDYFLEEMRIMCEFVAGYRFLREHRGSWRGGVSVLTIGASSRCQS</sequence>
<proteinExistence type="predicted"/>
<organism evidence="1 2">
    <name type="scientific">Sistotremastrum suecicum HHB10207 ss-3</name>
    <dbReference type="NCBI Taxonomy" id="1314776"/>
    <lineage>
        <taxon>Eukaryota</taxon>
        <taxon>Fungi</taxon>
        <taxon>Dikarya</taxon>
        <taxon>Basidiomycota</taxon>
        <taxon>Agaricomycotina</taxon>
        <taxon>Agaricomycetes</taxon>
        <taxon>Sistotremastrales</taxon>
        <taxon>Sistotremastraceae</taxon>
        <taxon>Sistotremastrum</taxon>
    </lineage>
</organism>
<dbReference type="EMBL" id="KV428304">
    <property type="protein sequence ID" value="KZT32694.1"/>
    <property type="molecule type" value="Genomic_DNA"/>
</dbReference>
<gene>
    <name evidence="1" type="ORF">SISSUDRAFT_520751</name>
</gene>
<accession>A0A165XYS9</accession>
<name>A0A165XYS9_9AGAM</name>
<evidence type="ECO:0000313" key="1">
    <source>
        <dbReference type="EMBL" id="KZT32694.1"/>
    </source>
</evidence>
<evidence type="ECO:0008006" key="3">
    <source>
        <dbReference type="Google" id="ProtNLM"/>
    </source>
</evidence>
<protein>
    <recommendedName>
        <fullName evidence="3">Protein kinase domain-containing protein</fullName>
    </recommendedName>
</protein>
<dbReference type="Proteomes" id="UP000076798">
    <property type="component" value="Unassembled WGS sequence"/>
</dbReference>
<dbReference type="AlphaFoldDB" id="A0A165XYS9"/>
<reference evidence="1 2" key="1">
    <citation type="journal article" date="2016" name="Mol. Biol. Evol.">
        <title>Comparative Genomics of Early-Diverging Mushroom-Forming Fungi Provides Insights into the Origins of Lignocellulose Decay Capabilities.</title>
        <authorList>
            <person name="Nagy L.G."/>
            <person name="Riley R."/>
            <person name="Tritt A."/>
            <person name="Adam C."/>
            <person name="Daum C."/>
            <person name="Floudas D."/>
            <person name="Sun H."/>
            <person name="Yadav J.S."/>
            <person name="Pangilinan J."/>
            <person name="Larsson K.H."/>
            <person name="Matsuura K."/>
            <person name="Barry K."/>
            <person name="Labutti K."/>
            <person name="Kuo R."/>
            <person name="Ohm R.A."/>
            <person name="Bhattacharya S.S."/>
            <person name="Shirouzu T."/>
            <person name="Yoshinaga Y."/>
            <person name="Martin F.M."/>
            <person name="Grigoriev I.V."/>
            <person name="Hibbett D.S."/>
        </authorList>
    </citation>
    <scope>NUCLEOTIDE SEQUENCE [LARGE SCALE GENOMIC DNA]</scope>
    <source>
        <strain evidence="1 2">HHB10207 ss-3</strain>
    </source>
</reference>
<keyword evidence="2" id="KW-1185">Reference proteome</keyword>
<evidence type="ECO:0000313" key="2">
    <source>
        <dbReference type="Proteomes" id="UP000076798"/>
    </source>
</evidence>